<keyword evidence="3" id="KW-1185">Reference proteome</keyword>
<sequence length="338" mass="36432">MAFAGRPSLPRPASTPPTSRAVVSASEKLPDAGKQTATMTKTTRAMAAKNPIPTQEQLWAAAEQKVLSTEAAIRFLQQRRLILEGSHAVTSESLVTGLLHLPYLRPAHEFAAEGLIAFTHLAKAAFAEEAQEAVSRAVLERAEDQLTLRLDEHASHVEARMAELTRGVEAMRWEMESTVDELCVACDSVQRAEGALAEASKEIETAAHTRLAAPAAGESATTASLLTVNSTPMRVRRAATLADLLQRQVLVHGATMQNDDGQRLHDDEIKDRACSTVDEMAREGLTPPGDSTVEQAKALPHGDVVFTTSSPEMARWLLKASVVKPFAHKIGLSAQIVE</sequence>
<evidence type="ECO:0000313" key="3">
    <source>
        <dbReference type="Proteomes" id="UP000193067"/>
    </source>
</evidence>
<dbReference type="Proteomes" id="UP000193067">
    <property type="component" value="Unassembled WGS sequence"/>
</dbReference>
<organism evidence="2 3">
    <name type="scientific">Trametes coccinea (strain BRFM310)</name>
    <name type="common">Pycnoporus coccineus</name>
    <dbReference type="NCBI Taxonomy" id="1353009"/>
    <lineage>
        <taxon>Eukaryota</taxon>
        <taxon>Fungi</taxon>
        <taxon>Dikarya</taxon>
        <taxon>Basidiomycota</taxon>
        <taxon>Agaricomycotina</taxon>
        <taxon>Agaricomycetes</taxon>
        <taxon>Polyporales</taxon>
        <taxon>Polyporaceae</taxon>
        <taxon>Trametes</taxon>
    </lineage>
</organism>
<accession>A0A1Y2I7C8</accession>
<dbReference type="STRING" id="1353009.A0A1Y2I7C8"/>
<protein>
    <submittedName>
        <fullName evidence="2">Uncharacterized protein</fullName>
    </submittedName>
</protein>
<feature type="region of interest" description="Disordered" evidence="1">
    <location>
        <begin position="1"/>
        <end position="37"/>
    </location>
</feature>
<dbReference type="OrthoDB" id="2752784at2759"/>
<name>A0A1Y2I7C8_TRAC3</name>
<dbReference type="AlphaFoldDB" id="A0A1Y2I7C8"/>
<feature type="non-terminal residue" evidence="2">
    <location>
        <position position="338"/>
    </location>
</feature>
<evidence type="ECO:0000256" key="1">
    <source>
        <dbReference type="SAM" id="MobiDB-lite"/>
    </source>
</evidence>
<evidence type="ECO:0000313" key="2">
    <source>
        <dbReference type="EMBL" id="OSC96533.1"/>
    </source>
</evidence>
<reference evidence="2 3" key="1">
    <citation type="journal article" date="2015" name="Biotechnol. Biofuels">
        <title>Enhanced degradation of softwood versus hardwood by the white-rot fungus Pycnoporus coccineus.</title>
        <authorList>
            <person name="Couturier M."/>
            <person name="Navarro D."/>
            <person name="Chevret D."/>
            <person name="Henrissat B."/>
            <person name="Piumi F."/>
            <person name="Ruiz-Duenas F.J."/>
            <person name="Martinez A.T."/>
            <person name="Grigoriev I.V."/>
            <person name="Riley R."/>
            <person name="Lipzen A."/>
            <person name="Berrin J.G."/>
            <person name="Master E.R."/>
            <person name="Rosso M.N."/>
        </authorList>
    </citation>
    <scope>NUCLEOTIDE SEQUENCE [LARGE SCALE GENOMIC DNA]</scope>
    <source>
        <strain evidence="2 3">BRFM310</strain>
    </source>
</reference>
<dbReference type="EMBL" id="KZ084177">
    <property type="protein sequence ID" value="OSC96533.1"/>
    <property type="molecule type" value="Genomic_DNA"/>
</dbReference>
<gene>
    <name evidence="2" type="ORF">PYCCODRAFT_1350771</name>
</gene>
<proteinExistence type="predicted"/>